<evidence type="ECO:0000256" key="1">
    <source>
        <dbReference type="ARBA" id="ARBA00004167"/>
    </source>
</evidence>
<dbReference type="AlphaFoldDB" id="A0A6P5SWP8"/>
<feature type="compositionally biased region" description="Pro residues" evidence="5">
    <location>
        <begin position="60"/>
        <end position="73"/>
    </location>
</feature>
<proteinExistence type="predicted"/>
<dbReference type="InterPro" id="IPR044839">
    <property type="entry name" value="NDR1-like"/>
</dbReference>
<evidence type="ECO:0000313" key="8">
    <source>
        <dbReference type="Proteomes" id="UP000515124"/>
    </source>
</evidence>
<evidence type="ECO:0000256" key="3">
    <source>
        <dbReference type="ARBA" id="ARBA00022989"/>
    </source>
</evidence>
<evidence type="ECO:0000313" key="9">
    <source>
        <dbReference type="RefSeq" id="XP_021818061.1"/>
    </source>
</evidence>
<reference evidence="9" key="1">
    <citation type="submission" date="2025-08" db="UniProtKB">
        <authorList>
            <consortium name="RefSeq"/>
        </authorList>
    </citation>
    <scope>IDENTIFICATION</scope>
</reference>
<evidence type="ECO:0000256" key="2">
    <source>
        <dbReference type="ARBA" id="ARBA00022692"/>
    </source>
</evidence>
<keyword evidence="2 6" id="KW-0812">Transmembrane</keyword>
<sequence>MTNKLVPLSLSIKSFFSFTCFNQFLHLFKATIIFLFPLHYLVQLFLLLVIHSPDMSPLPPPSPIPPSPLPQPPAQRHIRHPPQAPRQTTPVSLNQIIISKLATNREVPAPDAIDQVSSKSTKQPILRQPQPTNPLIWCCAIVCLIFSLILIIFGIATLIIFLVVKPRTPLFDIPNASLNTIYFDSPEYFNGDFTFLANFSNPNRKIDIRFEYLDLELYFSDRLIATQSLGPFTQRPGEGRLGSVRLISSLVYLPENHAVALRTQVQNNRVNYNIRGTFKVRATLGMIHFSYWLHSRCQLQMTGPPTGVLVARSCKTKR</sequence>
<evidence type="ECO:0000256" key="6">
    <source>
        <dbReference type="SAM" id="Phobius"/>
    </source>
</evidence>
<evidence type="ECO:0000259" key="7">
    <source>
        <dbReference type="Pfam" id="PF03168"/>
    </source>
</evidence>
<dbReference type="InterPro" id="IPR004864">
    <property type="entry name" value="LEA_2"/>
</dbReference>
<comment type="subcellular location">
    <subcellularLocation>
        <location evidence="1">Membrane</location>
        <topology evidence="1">Single-pass membrane protein</topology>
    </subcellularLocation>
</comment>
<protein>
    <submittedName>
        <fullName evidence="9">Uncharacterized protein LOC110760159</fullName>
    </submittedName>
</protein>
<organism evidence="8 9">
    <name type="scientific">Prunus avium</name>
    <name type="common">Cherry</name>
    <name type="synonym">Cerasus avium</name>
    <dbReference type="NCBI Taxonomy" id="42229"/>
    <lineage>
        <taxon>Eukaryota</taxon>
        <taxon>Viridiplantae</taxon>
        <taxon>Streptophyta</taxon>
        <taxon>Embryophyta</taxon>
        <taxon>Tracheophyta</taxon>
        <taxon>Spermatophyta</taxon>
        <taxon>Magnoliopsida</taxon>
        <taxon>eudicotyledons</taxon>
        <taxon>Gunneridae</taxon>
        <taxon>Pentapetalae</taxon>
        <taxon>rosids</taxon>
        <taxon>fabids</taxon>
        <taxon>Rosales</taxon>
        <taxon>Rosaceae</taxon>
        <taxon>Amygdaloideae</taxon>
        <taxon>Amygdaleae</taxon>
        <taxon>Prunus</taxon>
    </lineage>
</organism>
<dbReference type="GO" id="GO:0098542">
    <property type="term" value="P:defense response to other organism"/>
    <property type="evidence" value="ECO:0007669"/>
    <property type="project" value="InterPro"/>
</dbReference>
<evidence type="ECO:0000256" key="4">
    <source>
        <dbReference type="ARBA" id="ARBA00023136"/>
    </source>
</evidence>
<keyword evidence="3 6" id="KW-1133">Transmembrane helix</keyword>
<dbReference type="RefSeq" id="XP_021818061.1">
    <property type="nucleotide sequence ID" value="XM_021962369.1"/>
</dbReference>
<dbReference type="GO" id="GO:0005886">
    <property type="term" value="C:plasma membrane"/>
    <property type="evidence" value="ECO:0007669"/>
    <property type="project" value="TreeGrafter"/>
</dbReference>
<keyword evidence="8" id="KW-1185">Reference proteome</keyword>
<evidence type="ECO:0000256" key="5">
    <source>
        <dbReference type="SAM" id="MobiDB-lite"/>
    </source>
</evidence>
<dbReference type="Proteomes" id="UP000515124">
    <property type="component" value="Unplaced"/>
</dbReference>
<gene>
    <name evidence="9" type="primary">LOC110760159</name>
</gene>
<dbReference type="KEGG" id="pavi:110760159"/>
<feature type="region of interest" description="Disordered" evidence="5">
    <location>
        <begin position="60"/>
        <end position="88"/>
    </location>
</feature>
<accession>A0A6P5SWP8</accession>
<dbReference type="Pfam" id="PF03168">
    <property type="entry name" value="LEA_2"/>
    <property type="match status" value="1"/>
</dbReference>
<dbReference type="PANTHER" id="PTHR31234:SF42">
    <property type="entry name" value="LATE EMBRYOGENESIS ABUNDANT (LEA) HYDROXYPROLINE-RICH GLYCOPROTEIN FAMILY"/>
    <property type="match status" value="1"/>
</dbReference>
<keyword evidence="4 6" id="KW-0472">Membrane</keyword>
<feature type="transmembrane region" description="Helical" evidence="6">
    <location>
        <begin position="27"/>
        <end position="50"/>
    </location>
</feature>
<dbReference type="PANTHER" id="PTHR31234">
    <property type="entry name" value="LATE EMBRYOGENESIS ABUNDANT (LEA) HYDROXYPROLINE-RICH GLYCOPROTEIN FAMILY"/>
    <property type="match status" value="1"/>
</dbReference>
<name>A0A6P5SWP8_PRUAV</name>
<feature type="transmembrane region" description="Helical" evidence="6">
    <location>
        <begin position="135"/>
        <end position="164"/>
    </location>
</feature>
<feature type="domain" description="Late embryogenesis abundant protein LEA-2 subgroup" evidence="7">
    <location>
        <begin position="200"/>
        <end position="297"/>
    </location>
</feature>
<dbReference type="GeneID" id="110760159"/>